<dbReference type="GO" id="GO:0005884">
    <property type="term" value="C:actin filament"/>
    <property type="evidence" value="ECO:0007669"/>
    <property type="project" value="InterPro"/>
</dbReference>
<dbReference type="Gene3D" id="1.20.58.2220">
    <property type="entry name" value="Formin, FH2 domain"/>
    <property type="match status" value="1"/>
</dbReference>
<dbReference type="PRINTS" id="PR00828">
    <property type="entry name" value="FORMIN"/>
</dbReference>
<dbReference type="Ensembl" id="ENSXMAT00000037176.1">
    <property type="protein sequence ID" value="ENSXMAP00000038911.1"/>
    <property type="gene ID" value="ENSXMAG00000025975.1"/>
</dbReference>
<dbReference type="PANTHER" id="PTHR45920">
    <property type="entry name" value="FORMIN HOMOLOGY 2 DOMAIN CONTAINING, ISOFORM I"/>
    <property type="match status" value="1"/>
</dbReference>
<feature type="compositionally biased region" description="Gly residues" evidence="6">
    <location>
        <begin position="44"/>
        <end position="63"/>
    </location>
</feature>
<dbReference type="FunFam" id="1.20.58.2220:FF:000005">
    <property type="entry name" value="Formin 1"/>
    <property type="match status" value="1"/>
</dbReference>
<evidence type="ECO:0000256" key="4">
    <source>
        <dbReference type="ARBA" id="ARBA00023242"/>
    </source>
</evidence>
<sequence>MGNQEAKQKRAAPSSGNGSYPSLNEGWREGGGDLTKRGGKKLGKQGGKGTNSSGGGGTHGTGPGKKRNKSDSKSSVFSLRKRKINLKGKGDTCSSIPGLNEDDWASQHDDLDSTKTPDLSADELGHSDSEAAFPEKRKKSEQENRNKDRREDEKSHVQLKASTETTSPTEEAGQKGGSSGSDTDIYSFHSAADHEDLLADIQLAIRLQHQQQHDGENAISEVHAGGAGDLNWRAAEEWTKKSNRVEKETHQEVLGMTPELEVGSDALSFLETESHVSVNHTDSLPMLSSRETYLSSHTEMKGQGEVQKGLGPPKLSMKTREGQAFLCIATGTKDQHVDISMATGSLTVSPITMATCDNCSPIVSIDSEGKCLGMVEEAEFSPPPVSNSKSTEHAEGFSSGAVFDEGDGQLGSGTSAESLEDCVLTGSKSNQCAASCNGFSPSDQLCSRDSICFITLTPQGSPKLAKQLLKSTHSSNFYSHVVKSYPTIFPSYIKTTTRQLSTPGQSPALSPSHSPLSPRRAHLHNRRMVAGEHETHRQRSLSLTGTLSRSADWTEELEKRLRGREVDGGEYLMGYRGGGSQPICATRRSSCGQVSLCAFQDVFTGRTLLEKLFLQQQQKEPEEAERLCSKILAMGLLLPFTDCFREQLGGSTAQISSTASAKFDHDQLYTWAAVNQPPHSLDLLEGKLAGQLKTQWSPLRLGENRTGHKSMGADHCEAVPTTRQQDSEERSGGEYVLPSKKLKEKHVDVIQQLEQTIEDLRTKIAELERQPPLLEEKGITTITSTTDGECGGDESLLRSLCDAHLQTEAGASLGCQEVKSVQTSPMDDSFRFNRFCRGLDGGFLQPSSNHDCSCQLDPCTSPLLHQGETVILHSCLNLVPPPPPPPPLPGFPYPPPPPPLPPPPLFPGLPGPPLPPPSPPPPGFPGPPPPPPPLPGFPGPPPPPPPPPLPGFPGPPPPPPPPPLPGFPGPPPPPPPLSLPGFPGPPPPPPPPPPLPGCSGPPHPPPGCGPPPPPPGATGVPPSLPAVMGSLPPPMPLGLYSLPLTQDKPTRKAAVEPPRPMKPLYWTRIQLHTKRDIPSSLVWELVEEPDVDFDEFVALFSKTAVKEKKQPLSDTITKSKAKQVAKLLNNKRSQAVGILMSSLHLDMKDIQHAVLNLDNNVVDTETLQALYENRAQQEELDKIEKHIKSSKDKENAKPLDKPEQFLYQLSLIPDFSSRVFCILFQSSFCECMSSITRKINTLQRVCKTLQDNVSVKKILGLVLAFGNFMNGGNRTRGQADGFTLEILPKLKDVKSNDGAKSLLSYIVAYYLRHFDEDAGKETSVFPLPEPHDLFQVSQMKFEDFQKDFIRLRKDLRACTSEVEKVCKVSDEDNLQPFKEKMDAFLAQAKSELEILDAQLSSTHKLFIELTVFYSVKPKAGEKEASPNTLFSIWHEFSSDFKDQWKKENKTILKERLKAAEECFRQAKEKTSYSVKPKHASGIVSFLEIFLVCLKG</sequence>
<dbReference type="SUPFAM" id="SSF101447">
    <property type="entry name" value="Formin homology 2 domain (FH2 domain)"/>
    <property type="match status" value="1"/>
</dbReference>
<keyword evidence="3 5" id="KW-0175">Coiled coil</keyword>
<dbReference type="SMART" id="SM00498">
    <property type="entry name" value="FH2"/>
    <property type="match status" value="1"/>
</dbReference>
<feature type="compositionally biased region" description="Basic and acidic residues" evidence="6">
    <location>
        <begin position="123"/>
        <end position="156"/>
    </location>
</feature>
<feature type="region of interest" description="Disordered" evidence="6">
    <location>
        <begin position="899"/>
        <end position="1029"/>
    </location>
</feature>
<dbReference type="GO" id="GO:0005634">
    <property type="term" value="C:nucleus"/>
    <property type="evidence" value="ECO:0007669"/>
    <property type="project" value="UniProtKB-SubCell"/>
</dbReference>
<feature type="region of interest" description="Disordered" evidence="6">
    <location>
        <begin position="498"/>
        <end position="519"/>
    </location>
</feature>
<dbReference type="GO" id="GO:0051015">
    <property type="term" value="F:actin filament binding"/>
    <property type="evidence" value="ECO:0007669"/>
    <property type="project" value="TreeGrafter"/>
</dbReference>
<feature type="compositionally biased region" description="Low complexity" evidence="6">
    <location>
        <begin position="162"/>
        <end position="171"/>
    </location>
</feature>
<protein>
    <submittedName>
        <fullName evidence="8">Formin 2</fullName>
    </submittedName>
</protein>
<dbReference type="PANTHER" id="PTHR45920:SF7">
    <property type="entry name" value="FORMIN-G"/>
    <property type="match status" value="1"/>
</dbReference>
<keyword evidence="9" id="KW-1185">Reference proteome</keyword>
<feature type="region of interest" description="Disordered" evidence="6">
    <location>
        <begin position="1"/>
        <end position="184"/>
    </location>
</feature>
<dbReference type="GeneTree" id="ENSGT00940000161899"/>
<feature type="domain" description="FH2" evidence="7">
    <location>
        <begin position="1051"/>
        <end position="1466"/>
    </location>
</feature>
<evidence type="ECO:0000313" key="8">
    <source>
        <dbReference type="Ensembl" id="ENSXMAP00000038911.1"/>
    </source>
</evidence>
<feature type="coiled-coil region" evidence="5">
    <location>
        <begin position="743"/>
        <end position="770"/>
    </location>
</feature>
<comment type="subcellular location">
    <subcellularLocation>
        <location evidence="1">Nucleus</location>
    </subcellularLocation>
</comment>
<accession>A0A3B5RAG9</accession>
<name>A0A3B5RAG9_XIPMA</name>
<organism evidence="8 9">
    <name type="scientific">Xiphophorus maculatus</name>
    <name type="common">Southern platyfish</name>
    <name type="synonym">Platypoecilus maculatus</name>
    <dbReference type="NCBI Taxonomy" id="8083"/>
    <lineage>
        <taxon>Eukaryota</taxon>
        <taxon>Metazoa</taxon>
        <taxon>Chordata</taxon>
        <taxon>Craniata</taxon>
        <taxon>Vertebrata</taxon>
        <taxon>Euteleostomi</taxon>
        <taxon>Actinopterygii</taxon>
        <taxon>Neopterygii</taxon>
        <taxon>Teleostei</taxon>
        <taxon>Neoteleostei</taxon>
        <taxon>Acanthomorphata</taxon>
        <taxon>Ovalentaria</taxon>
        <taxon>Atherinomorphae</taxon>
        <taxon>Cyprinodontiformes</taxon>
        <taxon>Poeciliidae</taxon>
        <taxon>Poeciliinae</taxon>
        <taxon>Xiphophorus</taxon>
    </lineage>
</organism>
<keyword evidence="4" id="KW-0539">Nucleus</keyword>
<reference evidence="9" key="2">
    <citation type="journal article" date="2013" name="Nat. Genet.">
        <title>The genome of the platyfish, Xiphophorus maculatus, provides insights into evolutionary adaptation and several complex traits.</title>
        <authorList>
            <person name="Schartl M."/>
            <person name="Walter R.B."/>
            <person name="Shen Y."/>
            <person name="Garcia T."/>
            <person name="Catchen J."/>
            <person name="Amores A."/>
            <person name="Braasch I."/>
            <person name="Chalopin D."/>
            <person name="Volff J.N."/>
            <person name="Lesch K.P."/>
            <person name="Bisazza A."/>
            <person name="Minx P."/>
            <person name="Hillier L."/>
            <person name="Wilson R.K."/>
            <person name="Fuerstenberg S."/>
            <person name="Boore J."/>
            <person name="Searle S."/>
            <person name="Postlethwait J.H."/>
            <person name="Warren W.C."/>
        </authorList>
    </citation>
    <scope>NUCLEOTIDE SEQUENCE [LARGE SCALE GENOMIC DNA]</scope>
    <source>
        <strain evidence="9">JP 163 A</strain>
    </source>
</reference>
<feature type="region of interest" description="Disordered" evidence="6">
    <location>
        <begin position="703"/>
        <end position="733"/>
    </location>
</feature>
<feature type="compositionally biased region" description="Basic and acidic residues" evidence="6">
    <location>
        <begin position="105"/>
        <end position="115"/>
    </location>
</feature>
<dbReference type="InterPro" id="IPR001265">
    <property type="entry name" value="Formin_Cappuccino_subfam"/>
</dbReference>
<dbReference type="FunCoup" id="A0A3B5RAG9">
    <property type="interactions" value="138"/>
</dbReference>
<reference evidence="9" key="1">
    <citation type="submission" date="2012-01" db="EMBL/GenBank/DDBJ databases">
        <authorList>
            <person name="Walter R."/>
            <person name="Schartl M."/>
            <person name="Warren W."/>
        </authorList>
    </citation>
    <scope>NUCLEOTIDE SEQUENCE [LARGE SCALE GENOMIC DNA]</scope>
    <source>
        <strain evidence="9">JP 163 A</strain>
    </source>
</reference>
<dbReference type="GO" id="GO:0008017">
    <property type="term" value="F:microtubule binding"/>
    <property type="evidence" value="ECO:0007669"/>
    <property type="project" value="InterPro"/>
</dbReference>
<dbReference type="Proteomes" id="UP000002852">
    <property type="component" value="Unassembled WGS sequence"/>
</dbReference>
<dbReference type="OMA" id="FIFRRER"/>
<reference evidence="8" key="4">
    <citation type="submission" date="2025-09" db="UniProtKB">
        <authorList>
            <consortium name="Ensembl"/>
        </authorList>
    </citation>
    <scope>IDENTIFICATION</scope>
    <source>
        <strain evidence="8">JP 163 A</strain>
    </source>
</reference>
<dbReference type="GO" id="GO:0005737">
    <property type="term" value="C:cytoplasm"/>
    <property type="evidence" value="ECO:0007669"/>
    <property type="project" value="UniProtKB-ARBA"/>
</dbReference>
<evidence type="ECO:0000256" key="3">
    <source>
        <dbReference type="ARBA" id="ARBA00023054"/>
    </source>
</evidence>
<evidence type="ECO:0000256" key="6">
    <source>
        <dbReference type="SAM" id="MobiDB-lite"/>
    </source>
</evidence>
<feature type="compositionally biased region" description="Low complexity" evidence="6">
    <location>
        <begin position="506"/>
        <end position="518"/>
    </location>
</feature>
<dbReference type="Pfam" id="PF02181">
    <property type="entry name" value="FH2"/>
    <property type="match status" value="1"/>
</dbReference>
<evidence type="ECO:0000256" key="5">
    <source>
        <dbReference type="SAM" id="Coils"/>
    </source>
</evidence>
<dbReference type="GO" id="GO:0030866">
    <property type="term" value="P:cortical actin cytoskeleton organization"/>
    <property type="evidence" value="ECO:0007669"/>
    <property type="project" value="TreeGrafter"/>
</dbReference>
<dbReference type="InParanoid" id="A0A3B5RAG9"/>
<dbReference type="InterPro" id="IPR042201">
    <property type="entry name" value="FH2_Formin_sf"/>
</dbReference>
<evidence type="ECO:0000256" key="1">
    <source>
        <dbReference type="ARBA" id="ARBA00004123"/>
    </source>
</evidence>
<feature type="compositionally biased region" description="Basic and acidic residues" evidence="6">
    <location>
        <begin position="703"/>
        <end position="717"/>
    </location>
</feature>
<feature type="region of interest" description="Disordered" evidence="6">
    <location>
        <begin position="379"/>
        <end position="403"/>
    </location>
</feature>
<evidence type="ECO:0000313" key="9">
    <source>
        <dbReference type="Proteomes" id="UP000002852"/>
    </source>
</evidence>
<feature type="compositionally biased region" description="Pro residues" evidence="6">
    <location>
        <begin position="899"/>
        <end position="1016"/>
    </location>
</feature>
<dbReference type="STRING" id="8083.ENSXMAP00000038911"/>
<dbReference type="GO" id="GO:0045010">
    <property type="term" value="P:actin nucleation"/>
    <property type="evidence" value="ECO:0007669"/>
    <property type="project" value="InterPro"/>
</dbReference>
<dbReference type="PROSITE" id="PS51444">
    <property type="entry name" value="FH2"/>
    <property type="match status" value="1"/>
</dbReference>
<feature type="compositionally biased region" description="Basic and acidic residues" evidence="6">
    <location>
        <begin position="26"/>
        <end position="36"/>
    </location>
</feature>
<dbReference type="InterPro" id="IPR015425">
    <property type="entry name" value="FH2_Formin"/>
</dbReference>
<evidence type="ECO:0000256" key="2">
    <source>
        <dbReference type="ARBA" id="ARBA00005271"/>
    </source>
</evidence>
<comment type="similarity">
    <text evidence="2">Belongs to the formin homology family. Cappuccino subfamily.</text>
</comment>
<reference evidence="8" key="3">
    <citation type="submission" date="2025-08" db="UniProtKB">
        <authorList>
            <consortium name="Ensembl"/>
        </authorList>
    </citation>
    <scope>IDENTIFICATION</scope>
    <source>
        <strain evidence="8">JP 163 A</strain>
    </source>
</reference>
<proteinExistence type="inferred from homology"/>
<evidence type="ECO:0000259" key="7">
    <source>
        <dbReference type="PROSITE" id="PS51444"/>
    </source>
</evidence>